<proteinExistence type="predicted"/>
<feature type="compositionally biased region" description="Basic and acidic residues" evidence="1">
    <location>
        <begin position="82"/>
        <end position="94"/>
    </location>
</feature>
<organism evidence="2 3">
    <name type="scientific">Cricetulus griseus</name>
    <name type="common">Chinese hamster</name>
    <name type="synonym">Cricetulus barabensis griseus</name>
    <dbReference type="NCBI Taxonomy" id="10029"/>
    <lineage>
        <taxon>Eukaryota</taxon>
        <taxon>Metazoa</taxon>
        <taxon>Chordata</taxon>
        <taxon>Craniata</taxon>
        <taxon>Vertebrata</taxon>
        <taxon>Euteleostomi</taxon>
        <taxon>Mammalia</taxon>
        <taxon>Eutheria</taxon>
        <taxon>Euarchontoglires</taxon>
        <taxon>Glires</taxon>
        <taxon>Rodentia</taxon>
        <taxon>Myomorpha</taxon>
        <taxon>Muroidea</taxon>
        <taxon>Cricetidae</taxon>
        <taxon>Cricetinae</taxon>
        <taxon>Cricetulus</taxon>
    </lineage>
</organism>
<accession>A0A061IK71</accession>
<reference evidence="3" key="1">
    <citation type="journal article" date="2013" name="Nat. Biotechnol.">
        <title>Chinese hamster genome sequenced from sorted chromosomes.</title>
        <authorList>
            <person name="Brinkrolf K."/>
            <person name="Rupp O."/>
            <person name="Laux H."/>
            <person name="Kollin F."/>
            <person name="Ernst W."/>
            <person name="Linke B."/>
            <person name="Kofler R."/>
            <person name="Romand S."/>
            <person name="Hesse F."/>
            <person name="Budach W.E."/>
            <person name="Galosy S."/>
            <person name="Muller D."/>
            <person name="Noll T."/>
            <person name="Wienberg J."/>
            <person name="Jostock T."/>
            <person name="Leonard M."/>
            <person name="Grillari J."/>
            <person name="Tauch A."/>
            <person name="Goesmann A."/>
            <person name="Helk B."/>
            <person name="Mott J.E."/>
            <person name="Puhler A."/>
            <person name="Borth N."/>
        </authorList>
    </citation>
    <scope>NUCLEOTIDE SEQUENCE [LARGE SCALE GENOMIC DNA]</scope>
    <source>
        <strain evidence="3">17A/GY</strain>
    </source>
</reference>
<dbReference type="EMBL" id="KE667731">
    <property type="protein sequence ID" value="ERE84968.1"/>
    <property type="molecule type" value="Genomic_DNA"/>
</dbReference>
<evidence type="ECO:0000313" key="3">
    <source>
        <dbReference type="Proteomes" id="UP000030759"/>
    </source>
</evidence>
<evidence type="ECO:0000256" key="1">
    <source>
        <dbReference type="SAM" id="MobiDB-lite"/>
    </source>
</evidence>
<dbReference type="Proteomes" id="UP000030759">
    <property type="component" value="Unassembled WGS sequence"/>
</dbReference>
<feature type="region of interest" description="Disordered" evidence="1">
    <location>
        <begin position="69"/>
        <end position="94"/>
    </location>
</feature>
<protein>
    <submittedName>
        <fullName evidence="2">Uncharacterized protein</fullName>
    </submittedName>
</protein>
<evidence type="ECO:0000313" key="2">
    <source>
        <dbReference type="EMBL" id="ERE84968.1"/>
    </source>
</evidence>
<gene>
    <name evidence="2" type="ORF">H671_2g5572</name>
</gene>
<name>A0A061IK71_CRIGR</name>
<dbReference type="AlphaFoldDB" id="A0A061IK71"/>
<sequence length="94" mass="9852">MGVTDSGPGSRGARTGWPLDGVVMCEPVCPLVRAGFAEALAPGACRRVCRLVPSCEPGVAVPGLRERRVAAAAQRTRPRVPQGDRGDESRSLDI</sequence>